<organism evidence="1 2">
    <name type="scientific">Liparis tanakae</name>
    <name type="common">Tanaka's snailfish</name>
    <dbReference type="NCBI Taxonomy" id="230148"/>
    <lineage>
        <taxon>Eukaryota</taxon>
        <taxon>Metazoa</taxon>
        <taxon>Chordata</taxon>
        <taxon>Craniata</taxon>
        <taxon>Vertebrata</taxon>
        <taxon>Euteleostomi</taxon>
        <taxon>Actinopterygii</taxon>
        <taxon>Neopterygii</taxon>
        <taxon>Teleostei</taxon>
        <taxon>Neoteleostei</taxon>
        <taxon>Acanthomorphata</taxon>
        <taxon>Eupercaria</taxon>
        <taxon>Perciformes</taxon>
        <taxon>Cottioidei</taxon>
        <taxon>Cottales</taxon>
        <taxon>Liparidae</taxon>
        <taxon>Liparis</taxon>
    </lineage>
</organism>
<dbReference type="AlphaFoldDB" id="A0A4Z2FT78"/>
<evidence type="ECO:0000313" key="2">
    <source>
        <dbReference type="Proteomes" id="UP000314294"/>
    </source>
</evidence>
<accession>A0A4Z2FT78</accession>
<gene>
    <name evidence="1" type="ORF">EYF80_045596</name>
</gene>
<keyword evidence="2" id="KW-1185">Reference proteome</keyword>
<dbReference type="Proteomes" id="UP000314294">
    <property type="component" value="Unassembled WGS sequence"/>
</dbReference>
<name>A0A4Z2FT78_9TELE</name>
<reference evidence="1 2" key="1">
    <citation type="submission" date="2019-03" db="EMBL/GenBank/DDBJ databases">
        <title>First draft genome of Liparis tanakae, snailfish: a comprehensive survey of snailfish specific genes.</title>
        <authorList>
            <person name="Kim W."/>
            <person name="Song I."/>
            <person name="Jeong J.-H."/>
            <person name="Kim D."/>
            <person name="Kim S."/>
            <person name="Ryu S."/>
            <person name="Song J.Y."/>
            <person name="Lee S.K."/>
        </authorList>
    </citation>
    <scope>NUCLEOTIDE SEQUENCE [LARGE SCALE GENOMIC DNA]</scope>
    <source>
        <tissue evidence="1">Muscle</tissue>
    </source>
</reference>
<sequence>MEAAADQQLASLRIPRCSSSACCTRLEGRLGSAIDRTEFSTSQSKSLSVSMAFFTVFDTVLSSINLVTWEEDTHTHENNQNKLNMYIYTHLQGGAMRADLFEGVHLGGEVGRFEHAQQRVEPQVVHHGDEFPLEPHAQQLDGRQQVRDAHQTLKGDARGAAAWARHG</sequence>
<comment type="caution">
    <text evidence="1">The sequence shown here is derived from an EMBL/GenBank/DDBJ whole genome shotgun (WGS) entry which is preliminary data.</text>
</comment>
<protein>
    <submittedName>
        <fullName evidence="1">Uncharacterized protein</fullName>
    </submittedName>
</protein>
<evidence type="ECO:0000313" key="1">
    <source>
        <dbReference type="EMBL" id="TNN44221.1"/>
    </source>
</evidence>
<proteinExistence type="predicted"/>
<dbReference type="EMBL" id="SRLO01000917">
    <property type="protein sequence ID" value="TNN44221.1"/>
    <property type="molecule type" value="Genomic_DNA"/>
</dbReference>